<dbReference type="SMART" id="SM00462">
    <property type="entry name" value="PTB"/>
    <property type="match status" value="1"/>
</dbReference>
<dbReference type="EMBL" id="BEZZ01001068">
    <property type="protein sequence ID" value="GCC37846.1"/>
    <property type="molecule type" value="Genomic_DNA"/>
</dbReference>
<dbReference type="GO" id="GO:0003779">
    <property type="term" value="F:actin binding"/>
    <property type="evidence" value="ECO:0007669"/>
    <property type="project" value="TreeGrafter"/>
</dbReference>
<dbReference type="InterPro" id="IPR013761">
    <property type="entry name" value="SAM/pointed_sf"/>
</dbReference>
<dbReference type="Pfam" id="PF08416">
    <property type="entry name" value="PTB"/>
    <property type="match status" value="1"/>
</dbReference>
<evidence type="ECO:0000259" key="5">
    <source>
        <dbReference type="PROSITE" id="PS50002"/>
    </source>
</evidence>
<gene>
    <name evidence="6" type="ORF">chiPu_0016354</name>
</gene>
<protein>
    <recommendedName>
        <fullName evidence="5">SH3 domain-containing protein</fullName>
    </recommendedName>
</protein>
<dbReference type="InterPro" id="IPR039801">
    <property type="entry name" value="EPS8-like"/>
</dbReference>
<dbReference type="OMA" id="HARNPRE"/>
<dbReference type="Pfam" id="PF00018">
    <property type="entry name" value="SH3_1"/>
    <property type="match status" value="1"/>
</dbReference>
<dbReference type="STRING" id="137246.A0A401T5A3"/>
<organism evidence="6 7">
    <name type="scientific">Chiloscyllium punctatum</name>
    <name type="common">Brownbanded bambooshark</name>
    <name type="synonym">Hemiscyllium punctatum</name>
    <dbReference type="NCBI Taxonomy" id="137246"/>
    <lineage>
        <taxon>Eukaryota</taxon>
        <taxon>Metazoa</taxon>
        <taxon>Chordata</taxon>
        <taxon>Craniata</taxon>
        <taxon>Vertebrata</taxon>
        <taxon>Chondrichthyes</taxon>
        <taxon>Elasmobranchii</taxon>
        <taxon>Galeomorphii</taxon>
        <taxon>Galeoidea</taxon>
        <taxon>Orectolobiformes</taxon>
        <taxon>Hemiscylliidae</taxon>
        <taxon>Chiloscyllium</taxon>
    </lineage>
</organism>
<dbReference type="InterPro" id="IPR041418">
    <property type="entry name" value="SAM_3"/>
</dbReference>
<evidence type="ECO:0000313" key="7">
    <source>
        <dbReference type="Proteomes" id="UP000287033"/>
    </source>
</evidence>
<dbReference type="InterPro" id="IPR055093">
    <property type="entry name" value="EPS8_2nd"/>
</dbReference>
<dbReference type="PROSITE" id="PS50002">
    <property type="entry name" value="SH3"/>
    <property type="match status" value="1"/>
</dbReference>
<dbReference type="InterPro" id="IPR001452">
    <property type="entry name" value="SH3_domain"/>
</dbReference>
<feature type="region of interest" description="Disordered" evidence="4">
    <location>
        <begin position="300"/>
        <end position="320"/>
    </location>
</feature>
<sequence length="611" mass="70034">MYRDYGNQRIPDYDENNSQTNGFHPEKPPFQRSQSISKRPSAKTIYQQRKVYAQALNSRENNIQYRVEHLITCDLNSKDMVTVDHCIKKLKLLDAKGKIWGQDMILQLNPTAFKMADIETKDDLEHFPIEDIQDCQAILNSCIYNSVLAITVKHRTKTNASVYLFQCEEVSADLIQTDIDNMVRGKKEEQGNHDMLRHNLESMLSHQSRPPYGKPAMPLPHERWMPPDYDKPPNPEASDSGSWMEQHSRAPSEIDSKSGFDDPEKAVPPFLTVQKNMEILNHVLDDIELFNNKLIQAVSSNSQKEKKKKKKSKKQKEALPPEEDYVDCLQKIKYIFNMISNLDAHLQNPSANDLVHILFKILEFILNNLPKPDLAQKVVLPFLIPSAIYLLSSTTSVEEQVIWRSLGDAWSTPRSDWPGGESFPSYVPKFSSGWEMPALEPLRSPTPNQREQMEDPHGGPFERPQKDQQFAKAMYDFMKRKTRELTVMKGDVLEVLEASKQWWKVKNLNGSIGYVPSNIMQLVNEEDSLPSHVNNNRAFQYRSYTDSPDLSVHSTPSEVTSWLQKKGFSRITVRSLGALTGSQLMSLTKEELKMINNMEGPIVYNEIHGGR</sequence>
<dbReference type="PANTHER" id="PTHR12287:SF22">
    <property type="entry name" value="EPIDERMAL GROWTH FACTOR RECEPTOR KINASE SUBSTRATE 8-LIKE PROTEIN 3"/>
    <property type="match status" value="1"/>
</dbReference>
<dbReference type="GO" id="GO:0032587">
    <property type="term" value="C:ruffle membrane"/>
    <property type="evidence" value="ECO:0007669"/>
    <property type="project" value="TreeGrafter"/>
</dbReference>
<dbReference type="Gene3D" id="2.30.29.30">
    <property type="entry name" value="Pleckstrin-homology domain (PH domain)/Phosphotyrosine-binding domain (PTB)"/>
    <property type="match status" value="1"/>
</dbReference>
<feature type="compositionally biased region" description="Basic and acidic residues" evidence="4">
    <location>
        <begin position="220"/>
        <end position="233"/>
    </location>
</feature>
<keyword evidence="7" id="KW-1185">Reference proteome</keyword>
<dbReference type="GO" id="GO:0007266">
    <property type="term" value="P:Rho protein signal transduction"/>
    <property type="evidence" value="ECO:0007669"/>
    <property type="project" value="TreeGrafter"/>
</dbReference>
<evidence type="ECO:0000256" key="4">
    <source>
        <dbReference type="SAM" id="MobiDB-lite"/>
    </source>
</evidence>
<dbReference type="InterPro" id="IPR011993">
    <property type="entry name" value="PH-like_dom_sf"/>
</dbReference>
<dbReference type="Gene3D" id="2.30.30.40">
    <property type="entry name" value="SH3 Domains"/>
    <property type="match status" value="1"/>
</dbReference>
<evidence type="ECO:0000256" key="2">
    <source>
        <dbReference type="ARBA" id="ARBA00022443"/>
    </source>
</evidence>
<evidence type="ECO:0000313" key="6">
    <source>
        <dbReference type="EMBL" id="GCC37846.1"/>
    </source>
</evidence>
<dbReference type="GO" id="GO:0035023">
    <property type="term" value="P:regulation of Rho protein signal transduction"/>
    <property type="evidence" value="ECO:0007669"/>
    <property type="project" value="TreeGrafter"/>
</dbReference>
<dbReference type="AlphaFoldDB" id="A0A401T5A3"/>
<dbReference type="Pfam" id="PF22975">
    <property type="entry name" value="EPS8_2nd"/>
    <property type="match status" value="1"/>
</dbReference>
<name>A0A401T5A3_CHIPU</name>
<keyword evidence="2 3" id="KW-0728">SH3 domain</keyword>
<evidence type="ECO:0000256" key="1">
    <source>
        <dbReference type="ARBA" id="ARBA00006197"/>
    </source>
</evidence>
<dbReference type="InterPro" id="IPR013625">
    <property type="entry name" value="PTB"/>
</dbReference>
<dbReference type="SMART" id="SM00326">
    <property type="entry name" value="SH3"/>
    <property type="match status" value="1"/>
</dbReference>
<comment type="caution">
    <text evidence="6">The sequence shown here is derived from an EMBL/GenBank/DDBJ whole genome shotgun (WGS) entry which is preliminary data.</text>
</comment>
<accession>A0A401T5A3</accession>
<dbReference type="InterPro" id="IPR036028">
    <property type="entry name" value="SH3-like_dom_sf"/>
</dbReference>
<dbReference type="Gene3D" id="1.10.150.50">
    <property type="entry name" value="Transcription Factor, Ets-1"/>
    <property type="match status" value="1"/>
</dbReference>
<dbReference type="PANTHER" id="PTHR12287">
    <property type="entry name" value="EPIDERMAL GROWTH FACTOR RECEPTOR KINASE SUBSTRATE EPS8-RELATED PROTEIN"/>
    <property type="match status" value="1"/>
</dbReference>
<dbReference type="InterPro" id="IPR006020">
    <property type="entry name" value="PTB/PI_dom"/>
</dbReference>
<dbReference type="OrthoDB" id="4680325at2759"/>
<comment type="similarity">
    <text evidence="1">Belongs to the EPS8 family.</text>
</comment>
<feature type="compositionally biased region" description="Basic and acidic residues" evidence="4">
    <location>
        <begin position="246"/>
        <end position="265"/>
    </location>
</feature>
<feature type="region of interest" description="Disordered" evidence="4">
    <location>
        <begin position="204"/>
        <end position="265"/>
    </location>
</feature>
<dbReference type="Pfam" id="PF18016">
    <property type="entry name" value="SAM_3"/>
    <property type="match status" value="1"/>
</dbReference>
<dbReference type="SUPFAM" id="SSF50044">
    <property type="entry name" value="SH3-domain"/>
    <property type="match status" value="1"/>
</dbReference>
<dbReference type="GO" id="GO:0031982">
    <property type="term" value="C:vesicle"/>
    <property type="evidence" value="ECO:0007669"/>
    <property type="project" value="TreeGrafter"/>
</dbReference>
<proteinExistence type="inferred from homology"/>
<dbReference type="InterPro" id="IPR033928">
    <property type="entry name" value="EPS8_PTB"/>
</dbReference>
<feature type="compositionally biased region" description="Basic residues" evidence="4">
    <location>
        <begin position="305"/>
        <end position="314"/>
    </location>
</feature>
<feature type="domain" description="SH3" evidence="5">
    <location>
        <begin position="466"/>
        <end position="525"/>
    </location>
</feature>
<evidence type="ECO:0000256" key="3">
    <source>
        <dbReference type="PROSITE-ProRule" id="PRU00192"/>
    </source>
</evidence>
<feature type="region of interest" description="Disordered" evidence="4">
    <location>
        <begin position="442"/>
        <end position="464"/>
    </location>
</feature>
<dbReference type="GO" id="GO:1900029">
    <property type="term" value="P:positive regulation of ruffle assembly"/>
    <property type="evidence" value="ECO:0007669"/>
    <property type="project" value="TreeGrafter"/>
</dbReference>
<dbReference type="Proteomes" id="UP000287033">
    <property type="component" value="Unassembled WGS sequence"/>
</dbReference>
<dbReference type="CDD" id="cd01210">
    <property type="entry name" value="PTB_EPS8"/>
    <property type="match status" value="1"/>
</dbReference>
<feature type="region of interest" description="Disordered" evidence="4">
    <location>
        <begin position="1"/>
        <end position="40"/>
    </location>
</feature>
<dbReference type="SUPFAM" id="SSF50729">
    <property type="entry name" value="PH domain-like"/>
    <property type="match status" value="1"/>
</dbReference>
<reference evidence="6 7" key="1">
    <citation type="journal article" date="2018" name="Nat. Ecol. Evol.">
        <title>Shark genomes provide insights into elasmobranch evolution and the origin of vertebrates.</title>
        <authorList>
            <person name="Hara Y"/>
            <person name="Yamaguchi K"/>
            <person name="Onimaru K"/>
            <person name="Kadota M"/>
            <person name="Koyanagi M"/>
            <person name="Keeley SD"/>
            <person name="Tatsumi K"/>
            <person name="Tanaka K"/>
            <person name="Motone F"/>
            <person name="Kageyama Y"/>
            <person name="Nozu R"/>
            <person name="Adachi N"/>
            <person name="Nishimura O"/>
            <person name="Nakagawa R"/>
            <person name="Tanegashima C"/>
            <person name="Kiyatake I"/>
            <person name="Matsumoto R"/>
            <person name="Murakumo K"/>
            <person name="Nishida K"/>
            <person name="Terakita A"/>
            <person name="Kuratani S"/>
            <person name="Sato K"/>
            <person name="Hyodo S Kuraku.S."/>
        </authorList>
    </citation>
    <scope>NUCLEOTIDE SEQUENCE [LARGE SCALE GENOMIC DNA]</scope>
</reference>